<feature type="domain" description="CSD" evidence="7">
    <location>
        <begin position="1"/>
        <end position="66"/>
    </location>
</feature>
<dbReference type="Pfam" id="PF00313">
    <property type="entry name" value="CSD"/>
    <property type="match status" value="1"/>
</dbReference>
<evidence type="ECO:0000313" key="9">
    <source>
        <dbReference type="Proteomes" id="UP000007796"/>
    </source>
</evidence>
<evidence type="ECO:0000256" key="1">
    <source>
        <dbReference type="ARBA" id="ARBA00004496"/>
    </source>
</evidence>
<keyword evidence="4" id="KW-0238">DNA-binding</keyword>
<dbReference type="SMART" id="SM00357">
    <property type="entry name" value="CSP"/>
    <property type="match status" value="1"/>
</dbReference>
<reference evidence="8 9" key="1">
    <citation type="journal article" date="2011" name="Proc. Natl. Acad. Sci. U.S.A.">
        <title>Genome and transcriptome analyses of the mountain pine beetle-fungal symbiont Grosmannia clavigera, a lodgepole pine pathogen.</title>
        <authorList>
            <person name="DiGuistini S."/>
            <person name="Wang Y."/>
            <person name="Liao N.Y."/>
            <person name="Taylor G."/>
            <person name="Tanguay P."/>
            <person name="Feau N."/>
            <person name="Henrissat B."/>
            <person name="Chan S.K."/>
            <person name="Hesse-Orce U."/>
            <person name="Alamouti S.M."/>
            <person name="Tsui C.K.M."/>
            <person name="Docking R.T."/>
            <person name="Levasseur A."/>
            <person name="Haridas S."/>
            <person name="Robertson G."/>
            <person name="Birol I."/>
            <person name="Holt R.A."/>
            <person name="Marra M.A."/>
            <person name="Hamelin R.C."/>
            <person name="Hirst M."/>
            <person name="Jones S.J.M."/>
            <person name="Bohlmann J."/>
            <person name="Breuil C."/>
        </authorList>
    </citation>
    <scope>NUCLEOTIDE SEQUENCE [LARGE SCALE GENOMIC DNA]</scope>
    <source>
        <strain evidence="9">kw1407 / UAMH 11150</strain>
    </source>
</reference>
<accession>F0XFF3</accession>
<dbReference type="AlphaFoldDB" id="F0XFF3"/>
<dbReference type="SUPFAM" id="SSF50249">
    <property type="entry name" value="Nucleic acid-binding proteins"/>
    <property type="match status" value="1"/>
</dbReference>
<dbReference type="InterPro" id="IPR012340">
    <property type="entry name" value="NA-bd_OB-fold"/>
</dbReference>
<dbReference type="InterPro" id="IPR012156">
    <property type="entry name" value="Cold_shock_CspA"/>
</dbReference>
<dbReference type="InterPro" id="IPR011129">
    <property type="entry name" value="CSD"/>
</dbReference>
<dbReference type="EMBL" id="GL629765">
    <property type="protein sequence ID" value="EFX03781.1"/>
    <property type="molecule type" value="Genomic_DNA"/>
</dbReference>
<keyword evidence="9" id="KW-1185">Reference proteome</keyword>
<evidence type="ECO:0000256" key="2">
    <source>
        <dbReference type="ARBA" id="ARBA00022490"/>
    </source>
</evidence>
<dbReference type="GO" id="GO:0003677">
    <property type="term" value="F:DNA binding"/>
    <property type="evidence" value="ECO:0007669"/>
    <property type="project" value="UniProtKB-KW"/>
</dbReference>
<keyword evidence="5" id="KW-0010">Activator</keyword>
<dbReference type="GO" id="GO:0005737">
    <property type="term" value="C:cytoplasm"/>
    <property type="evidence" value="ECO:0007669"/>
    <property type="project" value="UniProtKB-SubCell"/>
</dbReference>
<keyword evidence="6" id="KW-0804">Transcription</keyword>
<name>F0XFF3_GROCL</name>
<dbReference type="PROSITE" id="PS51857">
    <property type="entry name" value="CSD_2"/>
    <property type="match status" value="1"/>
</dbReference>
<dbReference type="PRINTS" id="PR00050">
    <property type="entry name" value="COLDSHOCK"/>
</dbReference>
<evidence type="ECO:0000259" key="7">
    <source>
        <dbReference type="PROSITE" id="PS51857"/>
    </source>
</evidence>
<dbReference type="PANTHER" id="PTHR46565">
    <property type="entry name" value="COLD SHOCK DOMAIN PROTEIN 2"/>
    <property type="match status" value="1"/>
</dbReference>
<dbReference type="HOGENOM" id="CLU_117621_0_3_1"/>
<organism evidence="9">
    <name type="scientific">Grosmannia clavigera (strain kw1407 / UAMH 11150)</name>
    <name type="common">Blue stain fungus</name>
    <name type="synonym">Graphiocladiella clavigera</name>
    <dbReference type="NCBI Taxonomy" id="655863"/>
    <lineage>
        <taxon>Eukaryota</taxon>
        <taxon>Fungi</taxon>
        <taxon>Dikarya</taxon>
        <taxon>Ascomycota</taxon>
        <taxon>Pezizomycotina</taxon>
        <taxon>Sordariomycetes</taxon>
        <taxon>Sordariomycetidae</taxon>
        <taxon>Ophiostomatales</taxon>
        <taxon>Ophiostomataceae</taxon>
        <taxon>Leptographium</taxon>
    </lineage>
</organism>
<sequence>MTTGTVKSFNEAKGFGFITASDGSGDYYAQFASIVTHGFKTLKVGEHVNFVPSTGPHGREAKNIRIIS</sequence>
<dbReference type="STRING" id="655863.F0XFF3"/>
<dbReference type="PIRSF" id="PIRSF002599">
    <property type="entry name" value="Cold_shock_A"/>
    <property type="match status" value="1"/>
</dbReference>
<dbReference type="OrthoDB" id="422005at2759"/>
<dbReference type="PANTHER" id="PTHR46565:SF20">
    <property type="entry name" value="COLD SHOCK DOMAIN-CONTAINING PROTEIN 4"/>
    <property type="match status" value="1"/>
</dbReference>
<evidence type="ECO:0000256" key="6">
    <source>
        <dbReference type="ARBA" id="ARBA00023163"/>
    </source>
</evidence>
<dbReference type="GeneID" id="25980595"/>
<comment type="subcellular location">
    <subcellularLocation>
        <location evidence="1">Cytoplasm</location>
    </subcellularLocation>
</comment>
<keyword evidence="2" id="KW-0963">Cytoplasm</keyword>
<evidence type="ECO:0000313" key="8">
    <source>
        <dbReference type="EMBL" id="EFX03781.1"/>
    </source>
</evidence>
<evidence type="ECO:0000256" key="4">
    <source>
        <dbReference type="ARBA" id="ARBA00023125"/>
    </source>
</evidence>
<dbReference type="InParanoid" id="F0XFF3"/>
<dbReference type="RefSeq" id="XP_014173263.1">
    <property type="nucleotide sequence ID" value="XM_014317788.1"/>
</dbReference>
<gene>
    <name evidence="8" type="ORF">CMQ_709</name>
</gene>
<dbReference type="Proteomes" id="UP000007796">
    <property type="component" value="Unassembled WGS sequence"/>
</dbReference>
<evidence type="ECO:0000256" key="3">
    <source>
        <dbReference type="ARBA" id="ARBA00023015"/>
    </source>
</evidence>
<evidence type="ECO:0000256" key="5">
    <source>
        <dbReference type="ARBA" id="ARBA00023159"/>
    </source>
</evidence>
<dbReference type="InterPro" id="IPR002059">
    <property type="entry name" value="CSP_DNA-bd"/>
</dbReference>
<dbReference type="Gene3D" id="2.40.50.140">
    <property type="entry name" value="Nucleic acid-binding proteins"/>
    <property type="match status" value="1"/>
</dbReference>
<dbReference type="CDD" id="cd04458">
    <property type="entry name" value="CSP_CDS"/>
    <property type="match status" value="1"/>
</dbReference>
<keyword evidence="3" id="KW-0805">Transcription regulation</keyword>
<proteinExistence type="predicted"/>
<protein>
    <submittedName>
        <fullName evidence="8">Cold-shock protein</fullName>
    </submittedName>
</protein>